<dbReference type="PANTHER" id="PTHR48081:SF33">
    <property type="entry name" value="KYNURENINE FORMAMIDASE"/>
    <property type="match status" value="1"/>
</dbReference>
<feature type="domain" description="BD-FAE-like" evidence="2">
    <location>
        <begin position="63"/>
        <end position="171"/>
    </location>
</feature>
<accession>A0A1G9GTX3</accession>
<name>A0A1G9GTX3_9GAMM</name>
<sequence>MGASYRGMTGRVLDDAYATRRLAPDCEAILARQAREGEAVVREHRPLHLDYGNETDNTPDTCLDLFVPEGEGPWPLVAFIHGGYWQRLDHTAVNFMAPRFLERGMLERGMAFASLGYSVAPHASIDEMIVHCMRGLHAILEQAPSLNLSGEIHLGGHSAGAQLAAMVPLAGARLSGLPAVPLRSLLLVSGVFDLEPIAKCFVNDALGLDVAEARALSPMFQLNPELPATQILYAERDTFEFHRQSLAFAAELAGLGVAVRAACVEDCDHFDILDELGRADSVALRWVR</sequence>
<keyword evidence="4" id="KW-1185">Reference proteome</keyword>
<reference evidence="3 4" key="1">
    <citation type="submission" date="2016-10" db="EMBL/GenBank/DDBJ databases">
        <authorList>
            <person name="de Groot N.N."/>
        </authorList>
    </citation>
    <scope>NUCLEOTIDE SEQUENCE [LARGE SCALE GENOMIC DNA]</scope>
    <source>
        <strain evidence="3 4">DSM 14789</strain>
    </source>
</reference>
<dbReference type="GO" id="GO:0004061">
    <property type="term" value="F:arylformamidase activity"/>
    <property type="evidence" value="ECO:0007669"/>
    <property type="project" value="TreeGrafter"/>
</dbReference>
<evidence type="ECO:0000256" key="1">
    <source>
        <dbReference type="ARBA" id="ARBA00022801"/>
    </source>
</evidence>
<dbReference type="STRING" id="119000.SAMN05661010_00828"/>
<dbReference type="InterPro" id="IPR049492">
    <property type="entry name" value="BD-FAE-like_dom"/>
</dbReference>
<proteinExistence type="predicted"/>
<dbReference type="Proteomes" id="UP000198654">
    <property type="component" value="Unassembled WGS sequence"/>
</dbReference>
<dbReference type="RefSeq" id="WP_175488706.1">
    <property type="nucleotide sequence ID" value="NZ_FNGI01000001.1"/>
</dbReference>
<dbReference type="Pfam" id="PF20434">
    <property type="entry name" value="BD-FAE"/>
    <property type="match status" value="1"/>
</dbReference>
<dbReference type="Gene3D" id="3.40.50.1820">
    <property type="entry name" value="alpha/beta hydrolase"/>
    <property type="match status" value="1"/>
</dbReference>
<dbReference type="PANTHER" id="PTHR48081">
    <property type="entry name" value="AB HYDROLASE SUPERFAMILY PROTEIN C4A8.06C"/>
    <property type="match status" value="1"/>
</dbReference>
<dbReference type="InterPro" id="IPR029058">
    <property type="entry name" value="AB_hydrolase_fold"/>
</dbReference>
<dbReference type="EMBL" id="FNGI01000001">
    <property type="protein sequence ID" value="SDL04126.1"/>
    <property type="molecule type" value="Genomic_DNA"/>
</dbReference>
<gene>
    <name evidence="3" type="ORF">SAMN05661010_00828</name>
</gene>
<dbReference type="InterPro" id="IPR050300">
    <property type="entry name" value="GDXG_lipolytic_enzyme"/>
</dbReference>
<keyword evidence="1" id="KW-0378">Hydrolase</keyword>
<dbReference type="SUPFAM" id="SSF53474">
    <property type="entry name" value="alpha/beta-Hydrolases"/>
    <property type="match status" value="1"/>
</dbReference>
<evidence type="ECO:0000259" key="2">
    <source>
        <dbReference type="Pfam" id="PF20434"/>
    </source>
</evidence>
<organism evidence="3 4">
    <name type="scientific">Modicisalibacter muralis</name>
    <dbReference type="NCBI Taxonomy" id="119000"/>
    <lineage>
        <taxon>Bacteria</taxon>
        <taxon>Pseudomonadati</taxon>
        <taxon>Pseudomonadota</taxon>
        <taxon>Gammaproteobacteria</taxon>
        <taxon>Oceanospirillales</taxon>
        <taxon>Halomonadaceae</taxon>
        <taxon>Modicisalibacter</taxon>
    </lineage>
</organism>
<dbReference type="AlphaFoldDB" id="A0A1G9GTX3"/>
<evidence type="ECO:0000313" key="4">
    <source>
        <dbReference type="Proteomes" id="UP000198654"/>
    </source>
</evidence>
<protein>
    <submittedName>
        <fullName evidence="3">Arylformamidase</fullName>
    </submittedName>
</protein>
<evidence type="ECO:0000313" key="3">
    <source>
        <dbReference type="EMBL" id="SDL04126.1"/>
    </source>
</evidence>